<dbReference type="KEGG" id="scad:DN051_42670"/>
<evidence type="ECO:0000313" key="3">
    <source>
        <dbReference type="EMBL" id="AWW43284.1"/>
    </source>
</evidence>
<geneLocation type="plasmid" evidence="3 4">
    <name>unnamed1</name>
</geneLocation>
<feature type="chain" id="PRO_5038816642" evidence="1">
    <location>
        <begin position="22"/>
        <end position="509"/>
    </location>
</feature>
<dbReference type="Proteomes" id="UP000249616">
    <property type="component" value="Plasmid unnamed1"/>
</dbReference>
<sequence>MINRRTLLAAAGAGAIGSALATGTARADSTITVDPSKTYGTWDGWGTSLAWWAKVFGNSAEYADVFADLLFTDKTVSYMGSAVPGLNLNIARYNLGACSWNTVARGSGTVRMDPGRIPWHKQIAGFWLDPGNGTPASEVWNWDADPAQRAMLLKATQRGAKSELFSNSPMWWMTNSLNPCGATQQYGDNLNDTYRRHHASHLARVAVHARDNWGVDFVSVEPFNEPKAGNWWTGYAHPQEGCCINTAEQKAVLALLREELDNRGLSATEIAASDDATFAQAIATWNDLKNNGGHAFVDRVNVHGYGANDPNADAQRAQIYNSVVSGSGKALWSSENGTADADGFRMAEFLLADLYALHPTAWAYWQPLDTHPDWAMIHFTVNDGQDPTQGVQLAQTVNTKFSVMGQFSRHIRPGMKMLHTGVKHAAAALDETANKLVIVVANNGPRTNMTFDLTRFSTATGGQAGVVHRWNTGVGERYVRRQVTVSGKKVTIPINTNCVQTLEIEGVAI</sequence>
<dbReference type="InterPro" id="IPR017853">
    <property type="entry name" value="GH"/>
</dbReference>
<feature type="domain" description="Endo-beta-1,6-galactanase-like" evidence="2">
    <location>
        <begin position="30"/>
        <end position="311"/>
    </location>
</feature>
<dbReference type="Gene3D" id="3.20.20.80">
    <property type="entry name" value="Glycosidases"/>
    <property type="match status" value="1"/>
</dbReference>
<evidence type="ECO:0000259" key="2">
    <source>
        <dbReference type="Pfam" id="PF14587"/>
    </source>
</evidence>
<dbReference type="AlphaFoldDB" id="A0A2Z4JDS2"/>
<dbReference type="InterPro" id="IPR006311">
    <property type="entry name" value="TAT_signal"/>
</dbReference>
<dbReference type="GO" id="GO:0004553">
    <property type="term" value="F:hydrolase activity, hydrolyzing O-glycosyl compounds"/>
    <property type="evidence" value="ECO:0007669"/>
    <property type="project" value="InterPro"/>
</dbReference>
<name>A0A2Z4JDS2_9ACTN</name>
<dbReference type="InterPro" id="IPR039743">
    <property type="entry name" value="6GAL/EXGAL"/>
</dbReference>
<keyword evidence="4" id="KW-1185">Reference proteome</keyword>
<feature type="signal peptide" evidence="1">
    <location>
        <begin position="1"/>
        <end position="21"/>
    </location>
</feature>
<protein>
    <submittedName>
        <fullName evidence="3">Beta-1,6-galactanase</fullName>
    </submittedName>
</protein>
<evidence type="ECO:0000256" key="1">
    <source>
        <dbReference type="SAM" id="SignalP"/>
    </source>
</evidence>
<reference evidence="4" key="1">
    <citation type="submission" date="2018-06" db="EMBL/GenBank/DDBJ databases">
        <authorList>
            <person name="Li K."/>
        </authorList>
    </citation>
    <scope>NUCLEOTIDE SEQUENCE [LARGE SCALE GENOMIC DNA]</scope>
    <source>
        <strain evidence="4">ZFG47</strain>
        <plasmid evidence="4">unnamed1</plasmid>
    </source>
</reference>
<accession>A0A2Z4JDS2</accession>
<dbReference type="EMBL" id="CP030074">
    <property type="protein sequence ID" value="AWW43284.1"/>
    <property type="molecule type" value="Genomic_DNA"/>
</dbReference>
<dbReference type="PANTHER" id="PTHR42767">
    <property type="entry name" value="ENDO-BETA-1,6-GALACTANASE"/>
    <property type="match status" value="1"/>
</dbReference>
<evidence type="ECO:0000313" key="4">
    <source>
        <dbReference type="Proteomes" id="UP000249616"/>
    </source>
</evidence>
<dbReference type="SUPFAM" id="SSF51445">
    <property type="entry name" value="(Trans)glycosidases"/>
    <property type="match status" value="1"/>
</dbReference>
<keyword evidence="1" id="KW-0732">Signal</keyword>
<dbReference type="PROSITE" id="PS51318">
    <property type="entry name" value="TAT"/>
    <property type="match status" value="1"/>
</dbReference>
<proteinExistence type="predicted"/>
<organism evidence="3 4">
    <name type="scientific">Streptomyces cadmiisoli</name>
    <dbReference type="NCBI Taxonomy" id="2184053"/>
    <lineage>
        <taxon>Bacteria</taxon>
        <taxon>Bacillati</taxon>
        <taxon>Actinomycetota</taxon>
        <taxon>Actinomycetes</taxon>
        <taxon>Kitasatosporales</taxon>
        <taxon>Streptomycetaceae</taxon>
        <taxon>Streptomyces</taxon>
        <taxon>Streptomyces aurantiacus group</taxon>
    </lineage>
</organism>
<gene>
    <name evidence="3" type="ORF">DN051_42670</name>
</gene>
<dbReference type="PANTHER" id="PTHR42767:SF1">
    <property type="entry name" value="ENDO-BETA-1,6-GALACTANASE-LIKE DOMAIN-CONTAINING PROTEIN"/>
    <property type="match status" value="1"/>
</dbReference>
<dbReference type="RefSeq" id="WP_112443125.1">
    <property type="nucleotide sequence ID" value="NZ_CP030074.1"/>
</dbReference>
<dbReference type="Pfam" id="PF14587">
    <property type="entry name" value="Glyco_hydr_30_2"/>
    <property type="match status" value="1"/>
</dbReference>
<dbReference type="InterPro" id="IPR039514">
    <property type="entry name" value="6GAL-like"/>
</dbReference>
<keyword evidence="3" id="KW-0614">Plasmid</keyword>